<dbReference type="RefSeq" id="WP_123014969.1">
    <property type="nucleotide sequence ID" value="NZ_AP024912.1"/>
</dbReference>
<dbReference type="SUPFAM" id="SSF53474">
    <property type="entry name" value="alpha/beta-Hydrolases"/>
    <property type="match status" value="1"/>
</dbReference>
<keyword evidence="3" id="KW-1185">Reference proteome</keyword>
<dbReference type="EMBL" id="JBHRSE010000103">
    <property type="protein sequence ID" value="MFC3025103.1"/>
    <property type="molecule type" value="Genomic_DNA"/>
</dbReference>
<dbReference type="PANTHER" id="PTHR45856">
    <property type="entry name" value="ALPHA/BETA-HYDROLASES SUPERFAMILY PROTEIN"/>
    <property type="match status" value="1"/>
</dbReference>
<dbReference type="InterPro" id="IPR051218">
    <property type="entry name" value="Sec_MonoDiacylglyc_Lipase"/>
</dbReference>
<dbReference type="InterPro" id="IPR002921">
    <property type="entry name" value="Fungal_lipase-type"/>
</dbReference>
<reference evidence="3" key="1">
    <citation type="journal article" date="2019" name="Int. J. Syst. Evol. Microbiol.">
        <title>The Global Catalogue of Microorganisms (GCM) 10K type strain sequencing project: providing services to taxonomists for standard genome sequencing and annotation.</title>
        <authorList>
            <consortium name="The Broad Institute Genomics Platform"/>
            <consortium name="The Broad Institute Genome Sequencing Center for Infectious Disease"/>
            <person name="Wu L."/>
            <person name="Ma J."/>
        </authorList>
    </citation>
    <scope>NUCLEOTIDE SEQUENCE [LARGE SCALE GENOMIC DNA]</scope>
    <source>
        <strain evidence="3">KCTC 62784</strain>
    </source>
</reference>
<evidence type="ECO:0000259" key="1">
    <source>
        <dbReference type="Pfam" id="PF01764"/>
    </source>
</evidence>
<evidence type="ECO:0000313" key="2">
    <source>
        <dbReference type="EMBL" id="MFC3025103.1"/>
    </source>
</evidence>
<sequence>MKRLKRYQYERYAVLCQLAYPRIFRHTQYGFDPKGQQIVYNQHGKIMVRILWSKRDEEVIVIFKGSHSITDWLWSLAMHKIRRPSLPLPYPIHAGFHHLMTQPSRPNGRSYPEEMSVYQQVMHYLLPRIQEGKRITVTGHSSGGAMGCVLADMIETRYPKTIKRVVTFGQPAIGGWRLHRLYRLHHKTYRICCDLDIVTFLPPIPVYYWHVGRLLWLHNGKIYHNTPPVFRLGRTLLSWLLRPFSYHLMSRYIRNKDFFDKR</sequence>
<proteinExistence type="predicted"/>
<dbReference type="Pfam" id="PF01764">
    <property type="entry name" value="Lipase_3"/>
    <property type="match status" value="1"/>
</dbReference>
<dbReference type="InterPro" id="IPR029058">
    <property type="entry name" value="AB_hydrolase_fold"/>
</dbReference>
<gene>
    <name evidence="2" type="ORF">ACFODT_14955</name>
</gene>
<dbReference type="Proteomes" id="UP001595384">
    <property type="component" value="Unassembled WGS sequence"/>
</dbReference>
<protein>
    <submittedName>
        <fullName evidence="2">Lipase</fullName>
    </submittedName>
</protein>
<evidence type="ECO:0000313" key="3">
    <source>
        <dbReference type="Proteomes" id="UP001595384"/>
    </source>
</evidence>
<comment type="caution">
    <text evidence="2">The sequence shown here is derived from an EMBL/GenBank/DDBJ whole genome shotgun (WGS) entry which is preliminary data.</text>
</comment>
<name>A0ABV7CDT0_9VIBR</name>
<feature type="domain" description="Fungal lipase-type" evidence="1">
    <location>
        <begin position="60"/>
        <end position="204"/>
    </location>
</feature>
<dbReference type="PANTHER" id="PTHR45856:SF24">
    <property type="entry name" value="FUNGAL LIPASE-LIKE DOMAIN-CONTAINING PROTEIN"/>
    <property type="match status" value="1"/>
</dbReference>
<dbReference type="CDD" id="cd00519">
    <property type="entry name" value="Lipase_3"/>
    <property type="match status" value="1"/>
</dbReference>
<accession>A0ABV7CDT0</accession>
<organism evidence="2 3">
    <name type="scientific">Vibrio zhugei</name>
    <dbReference type="NCBI Taxonomy" id="2479546"/>
    <lineage>
        <taxon>Bacteria</taxon>
        <taxon>Pseudomonadati</taxon>
        <taxon>Pseudomonadota</taxon>
        <taxon>Gammaproteobacteria</taxon>
        <taxon>Vibrionales</taxon>
        <taxon>Vibrionaceae</taxon>
        <taxon>Vibrio</taxon>
    </lineage>
</organism>
<dbReference type="Gene3D" id="3.40.50.1820">
    <property type="entry name" value="alpha/beta hydrolase"/>
    <property type="match status" value="1"/>
</dbReference>